<keyword evidence="6" id="KW-0949">S-adenosyl-L-methionine</keyword>
<evidence type="ECO:0000256" key="7">
    <source>
        <dbReference type="ARBA" id="ARBA00022695"/>
    </source>
</evidence>
<proteinExistence type="predicted"/>
<evidence type="ECO:0000256" key="11">
    <source>
        <dbReference type="ARBA" id="ARBA00022953"/>
    </source>
</evidence>
<evidence type="ECO:0000256" key="13">
    <source>
        <dbReference type="ARBA" id="ARBA00023268"/>
    </source>
</evidence>
<keyword evidence="5" id="KW-0808">Transferase</keyword>
<protein>
    <recommendedName>
        <fullName evidence="2">RNA-directed RNA polymerase</fullName>
        <ecNumber evidence="2">2.7.7.48</ecNumber>
    </recommendedName>
    <alternativeName>
        <fullName evidence="17">Replicase</fullName>
    </alternativeName>
    <alternativeName>
        <fullName evidence="16">Transcriptase</fullName>
    </alternativeName>
</protein>
<name>A0A3G3BTF8_9VIRU</name>
<dbReference type="GO" id="GO:0044423">
    <property type="term" value="C:virion component"/>
    <property type="evidence" value="ECO:0007669"/>
    <property type="project" value="UniProtKB-KW"/>
</dbReference>
<keyword evidence="23" id="KW-1185">Reference proteome</keyword>
<comment type="catalytic activity">
    <reaction evidence="20">
        <text>GTP + H2O = GDP + phosphate + H(+)</text>
        <dbReference type="Rhea" id="RHEA:19669"/>
        <dbReference type="ChEBI" id="CHEBI:15377"/>
        <dbReference type="ChEBI" id="CHEBI:15378"/>
        <dbReference type="ChEBI" id="CHEBI:37565"/>
        <dbReference type="ChEBI" id="CHEBI:43474"/>
        <dbReference type="ChEBI" id="CHEBI:58189"/>
    </reaction>
</comment>
<dbReference type="Pfam" id="PF14314">
    <property type="entry name" value="Methyltrans_Mon_2nd"/>
    <property type="match status" value="1"/>
</dbReference>
<dbReference type="GO" id="GO:0004482">
    <property type="term" value="F:mRNA 5'-cap (guanine-N7-)-methyltransferase activity"/>
    <property type="evidence" value="ECO:0007669"/>
    <property type="project" value="InterPro"/>
</dbReference>
<evidence type="ECO:0000256" key="16">
    <source>
        <dbReference type="ARBA" id="ARBA00030436"/>
    </source>
</evidence>
<organism evidence="22">
    <name type="scientific">Genoa virus</name>
    <dbReference type="NCBI Taxonomy" id="2485870"/>
    <lineage>
        <taxon>Viruses</taxon>
        <taxon>Riboviria</taxon>
        <taxon>Orthornavirae</taxon>
        <taxon>Negarnaviricota</taxon>
        <taxon>Haploviricotina</taxon>
        <taxon>Monjiviricetes</taxon>
        <taxon>Jingchuvirales</taxon>
        <taxon>Chuviridae</taxon>
        <taxon>Mivirus</taxon>
        <taxon>Mivirus genovaense</taxon>
    </lineage>
</organism>
<accession>A0A3G3BTF8</accession>
<evidence type="ECO:0000256" key="4">
    <source>
        <dbReference type="ARBA" id="ARBA00022664"/>
    </source>
</evidence>
<dbReference type="Pfam" id="PF00946">
    <property type="entry name" value="Mononeg_RNA_pol"/>
    <property type="match status" value="1"/>
</dbReference>
<evidence type="ECO:0000256" key="19">
    <source>
        <dbReference type="ARBA" id="ARBA00047370"/>
    </source>
</evidence>
<evidence type="ECO:0000259" key="21">
    <source>
        <dbReference type="PROSITE" id="PS50526"/>
    </source>
</evidence>
<evidence type="ECO:0000256" key="3">
    <source>
        <dbReference type="ARBA" id="ARBA00022484"/>
    </source>
</evidence>
<comment type="catalytic activity">
    <reaction evidence="19">
        <text>a 5'-end (5'-triphosphoguanosine)-adenylyl-adenylyl-cytidylyl-adenosine in mRNA + 2 S-adenosyl-L-methionine = a 5'-end (N(7)-methyl 5'-triphosphoguanosine)-(2'-O-methyladenylyl)-adenylyl-cytidylyl-adenosine in mRNA + 2 S-adenosyl-L-homocysteine + H(+)</text>
        <dbReference type="Rhea" id="RHEA:65376"/>
        <dbReference type="Rhea" id="RHEA-COMP:16797"/>
        <dbReference type="Rhea" id="RHEA-COMP:16798"/>
        <dbReference type="ChEBI" id="CHEBI:15378"/>
        <dbReference type="ChEBI" id="CHEBI:57856"/>
        <dbReference type="ChEBI" id="CHEBI:59789"/>
        <dbReference type="ChEBI" id="CHEBI:156483"/>
        <dbReference type="ChEBI" id="CHEBI:156484"/>
        <dbReference type="EC" id="2.1.1.375"/>
    </reaction>
</comment>
<comment type="catalytic activity">
    <reaction evidence="15">
        <text>a 5'-end (5'-triphosphoguanosine)-(2'-O-methyladenylyl)-adenylyl-cytidylyl-adenosine in mRNA + S-adenosyl-L-methionine = a 5'-end (N(7)-methyl 5'-triphosphoguanosine)-(2'-O-methyladenylyl)-adenylyl-cytidylyl-adenosine in mRNA + S-adenosyl-L-homocysteine</text>
        <dbReference type="Rhea" id="RHEA:65440"/>
        <dbReference type="Rhea" id="RHEA-COMP:16798"/>
        <dbReference type="Rhea" id="RHEA-COMP:16801"/>
        <dbReference type="ChEBI" id="CHEBI:57856"/>
        <dbReference type="ChEBI" id="CHEBI:59789"/>
        <dbReference type="ChEBI" id="CHEBI:156482"/>
        <dbReference type="ChEBI" id="CHEBI:156483"/>
    </reaction>
</comment>
<dbReference type="EMBL" id="MK026591">
    <property type="protein sequence ID" value="AYP67566.1"/>
    <property type="molecule type" value="Genomic_RNA"/>
</dbReference>
<evidence type="ECO:0000256" key="5">
    <source>
        <dbReference type="ARBA" id="ARBA00022679"/>
    </source>
</evidence>
<evidence type="ECO:0000256" key="1">
    <source>
        <dbReference type="ARBA" id="ARBA00004328"/>
    </source>
</evidence>
<dbReference type="PROSITE" id="PS50526">
    <property type="entry name" value="RDRP_SSRNA_NEG_NONSEG"/>
    <property type="match status" value="1"/>
</dbReference>
<comment type="subcellular location">
    <subcellularLocation>
        <location evidence="1">Virion</location>
    </subcellularLocation>
</comment>
<evidence type="ECO:0000256" key="17">
    <source>
        <dbReference type="ARBA" id="ARBA00031012"/>
    </source>
</evidence>
<dbReference type="GO" id="GO:0003968">
    <property type="term" value="F:RNA-directed RNA polymerase activity"/>
    <property type="evidence" value="ECO:0007669"/>
    <property type="project" value="UniProtKB-KW"/>
</dbReference>
<dbReference type="GO" id="GO:0005524">
    <property type="term" value="F:ATP binding"/>
    <property type="evidence" value="ECO:0007669"/>
    <property type="project" value="UniProtKB-KW"/>
</dbReference>
<evidence type="ECO:0000256" key="2">
    <source>
        <dbReference type="ARBA" id="ARBA00012494"/>
    </source>
</evidence>
<keyword evidence="8" id="KW-0547">Nucleotide-binding</keyword>
<evidence type="ECO:0000313" key="22">
    <source>
        <dbReference type="EMBL" id="AYP67566.1"/>
    </source>
</evidence>
<evidence type="ECO:0000256" key="9">
    <source>
        <dbReference type="ARBA" id="ARBA00022840"/>
    </source>
</evidence>
<dbReference type="EC" id="2.7.7.48" evidence="2"/>
<keyword evidence="4" id="KW-0507">mRNA processing</keyword>
<dbReference type="RefSeq" id="YP_010798050.1">
    <property type="nucleotide sequence ID" value="NC_076294.1"/>
</dbReference>
<evidence type="ECO:0000256" key="10">
    <source>
        <dbReference type="ARBA" id="ARBA00022844"/>
    </source>
</evidence>
<reference evidence="22" key="1">
    <citation type="submission" date="2018-10" db="EMBL/GenBank/DDBJ databases">
        <title>Extensive Diversity of RNA Viruses in Australian Ticks.</title>
        <authorList>
            <person name="Harvey E."/>
            <person name="Rose K."/>
            <person name="Eden J.-S."/>
            <person name="Lo N."/>
            <person name="Abeyasuriya T."/>
            <person name="Shi M."/>
            <person name="Doggett S.L."/>
            <person name="Holmes E.C."/>
        </authorList>
    </citation>
    <scope>NUCLEOTIDE SEQUENCE</scope>
</reference>
<comment type="catalytic activity">
    <reaction evidence="18">
        <text>a 5'-end (5'-triphosphoguanosine)-adenylyl-adenylyl-cytidylyl-adenosine in mRNA + S-adenosyl-L-methionine = a 5'-end (5'-triphosphoguanosine)-(2'-O-methyladenylyl)-adenylyl-cytidylyl-adenosine in mRNA + S-adenosyl-L-homocysteine + H(+)</text>
        <dbReference type="Rhea" id="RHEA:65380"/>
        <dbReference type="Rhea" id="RHEA-COMP:16797"/>
        <dbReference type="Rhea" id="RHEA-COMP:16801"/>
        <dbReference type="ChEBI" id="CHEBI:15378"/>
        <dbReference type="ChEBI" id="CHEBI:57856"/>
        <dbReference type="ChEBI" id="CHEBI:59789"/>
        <dbReference type="ChEBI" id="CHEBI:156482"/>
        <dbReference type="ChEBI" id="CHEBI:156484"/>
    </reaction>
</comment>
<evidence type="ECO:0000256" key="15">
    <source>
        <dbReference type="ARBA" id="ARBA00024499"/>
    </source>
</evidence>
<evidence type="ECO:0000313" key="23">
    <source>
        <dbReference type="Proteomes" id="UP000676737"/>
    </source>
</evidence>
<keyword evidence="12" id="KW-0506">mRNA capping</keyword>
<dbReference type="KEGG" id="vg:80536093"/>
<feature type="domain" description="RdRp catalytic" evidence="21">
    <location>
        <begin position="588"/>
        <end position="751"/>
    </location>
</feature>
<keyword evidence="7" id="KW-0548">Nucleotidyltransferase</keyword>
<evidence type="ECO:0000256" key="6">
    <source>
        <dbReference type="ARBA" id="ARBA00022691"/>
    </source>
</evidence>
<evidence type="ECO:0000256" key="20">
    <source>
        <dbReference type="ARBA" id="ARBA00048548"/>
    </source>
</evidence>
<evidence type="ECO:0000256" key="14">
    <source>
        <dbReference type="ARBA" id="ARBA00024494"/>
    </source>
</evidence>
<evidence type="ECO:0000256" key="18">
    <source>
        <dbReference type="ARBA" id="ARBA00047332"/>
    </source>
</evidence>
<keyword evidence="9" id="KW-0067">ATP-binding</keyword>
<dbReference type="GeneID" id="80536093"/>
<keyword evidence="13" id="KW-0511">Multifunctional enzyme</keyword>
<keyword evidence="11" id="KW-0693">Viral RNA replication</keyword>
<dbReference type="InterPro" id="IPR026890">
    <property type="entry name" value="Mononeg_mRNAcap"/>
</dbReference>
<sequence>MSFDESQKAVPLSPHELVYERKFDTALRMSHGVALMKRQKNDEPSLDDQFLFAAASKAHMDANWSEWKFNRHAYVMVLRSIEGNCKSVHDDPNTVRAARIASEVVKCQTMWNESSQMDDARESITGYSEFCQKRWLSQGFLTRLLEGKHLLDDLTKALAKGNRRRNRDESLDSWIEDVSKDCFWICKELDMKVCWSRNSLLLEIHDTSYVFPKPYAIMIHNKICDIISVLLYACATPPEVYGEDILAITVKFIECWSNMANKYQQKFFNISKLLEAICIGETLKEVEGTGNADFLDTVAAGMLEGAQFVYEGSHLQQIIRNSPIPIRHELSCLSKIMGHPFCDVVAGARALQERVNEQKLIDVDCVSKCVLYAKEDFIRKFLQKEKKWPLVSLDPRCPKSLVQACMRNVDPRNTLHQQKWGKIELRDFHHVTILKNMSFDWVENFLPYIKDRTISLPKSDVLIKFIKRDPDFKSDWKKTRLLLYYLLWPETETSHIPYLKAFAEGDWEQLANYMVIRIVPKEKEHKIEARGFGCKTSHDRARTIIQEMNVARFLDDYSDEHVMTLGEIALAKKLLGFRKLQNAYKGYKMIILSVDASSWNNRFRHETVAPVAEAVLDNVFDVPVFSKTHQAYEKSFVYNPDIEEVIYWDGQLGGIEGLNQDTWVFVYVHQIKVCLEKHPYPYYILCKGDDLRVAIMVPPTTLQKTTMTELKRKILGSVSETGAKFGHVIKVEDSYASECYFAYSKNAFVSEVEQPQAYRKVQKCYGANNAFLTTVDDYVGSAFSNAHSTSKTSPSPLSCYATACYWAAESLTTHDTYKHMSDYQLVALLQIPNMVGGFPIIYLHNFFVRAESDLFPPYIDLCQTMLKLHPEVGECLTKFLCQVKSNVNKSLAGLFTDPYSLPISRPKPAVTLLRQQMTNIIKGRTKNKYIRQLFSIMNKKFERHMLDCFSTSNVYNVKLMAAVFDCTPEAIIREMIRKFESGRSIYDCMVLNRGRSYAIRILGRCAQAEARLHDYRRQIMCSKLHGSRNILNEGWKELCPFLVAQECRTEMWDKPVEGITQPPLQHMMCYGTPKSWKASDYAADNHFELWFDKPEKDVKAPCFTVGTHDPFVGASTGRGLAPPEARFVANNILTSKVRVLMDLYKWSHMTQLLGGKVVVSNLPSLIGHMLLGYTDKSMDQLLPFGGQRVLTRTTQHHVRVNNFRASIVPNTLQNVYTRVTGNSRSHRVVESSSEHYRINFLHVYTYGVSLWSLPWWAGRQPDLPTRVWLVTTPCVHCMKPIKEHPVVLQYTSLPDMSLPTETTIGEVALQELQAELLNFNPKQYYVPVEDIDGMSSEEAHIGLIQGLMNQLWRDREKLQMLYTGHHLSLEGLSALQNWTYKTSDIEVSDSDLRGVPLDSILQDLAFMVFAEIVCRYKTASIRSISVALGNIPGEELPWYPVLLLLDRAGLFYSLQKVIRERLPGLRHAYMDNPRTYAPLFGTACYELSTSLPITARIAHLSYTEDPIVSKEFIRRLWGIRWMMLDRFYKPMFEAMGRLTDETQDTVIMSFLSGIIINDEALELTKSKSEPAKSSMEVFPQQDDLDDFIEACMVPKADLYPMCEDEGEEFVPPKYLEVTCERYGIPASMIYSFIRTCPPQSDEFTEMRKHFDMSVPEQTIEVFRTDIVTCVNRIRFTQMDEGIPTIQRVGPTTDFPSHIKIKGVRRCVMSSFRAEHTFTYDATQGISGYSLDVEWDCTEFNVRWTARPLGMGNISMSKAVGVLSALGLSKLPDRLSAVCLGDGYGGYTAVVAGMTQGGRVVYNTMPNRRGTNPLPVAGLEAAGRTNSVIEYSDIARGHYDLAEAVTLMMMEKHTSVAGLVVLDAEPSPIVSSERVAMLHNVVTFFLRVGQKGSVLIMKVYITEFLQWAGVIGKLSPRCRVCGVLQCKASALDGEFFLVAQLDTPDNNSEYEVQPRYPPVRDMTHLRRMCDRYIKSLLKDDGGTNNLTLIHEFPGFVKSLAKFLPLHGWSKLQEVCRVYVPETCVHRVARSVPTWISEIIKVLVDCEEQCLGELEGNHPDKSCQTYNTLRHTVVLTDRYLRISGFKYVSTLYLAGVQSLTQRSYRSGYLKSVLKLPRRLPFVLQPEEHFTTPPVVSGKMFDMVGCWKLGVRWGVSGLNISYQT</sequence>
<evidence type="ECO:0000256" key="12">
    <source>
        <dbReference type="ARBA" id="ARBA00023042"/>
    </source>
</evidence>
<keyword evidence="10" id="KW-0946">Virion</keyword>
<dbReference type="InterPro" id="IPR039530">
    <property type="entry name" value="L_methyltransferase_rhabdo"/>
</dbReference>
<comment type="catalytic activity">
    <reaction evidence="14">
        <text>a 5'-end triphospho-adenylyl-adenylyl-cytidylyl-adenosine in mRNA + GDP + H(+) = a 5'-end (5'-triphosphoguanosine)-adenylyl-adenylyl-cytidylyl-adenosine in mRNA + diphosphate</text>
        <dbReference type="Rhea" id="RHEA:65436"/>
        <dbReference type="Rhea" id="RHEA-COMP:16797"/>
        <dbReference type="Rhea" id="RHEA-COMP:16799"/>
        <dbReference type="ChEBI" id="CHEBI:15378"/>
        <dbReference type="ChEBI" id="CHEBI:33019"/>
        <dbReference type="ChEBI" id="CHEBI:58189"/>
        <dbReference type="ChEBI" id="CHEBI:156484"/>
        <dbReference type="ChEBI" id="CHEBI:156503"/>
        <dbReference type="EC" id="2.7.7.88"/>
    </reaction>
</comment>
<evidence type="ECO:0000256" key="8">
    <source>
        <dbReference type="ARBA" id="ARBA00022741"/>
    </source>
</evidence>
<dbReference type="Pfam" id="PF14318">
    <property type="entry name" value="Mononeg_mRNAcap"/>
    <property type="match status" value="1"/>
</dbReference>
<dbReference type="Proteomes" id="UP000676737">
    <property type="component" value="Segment"/>
</dbReference>
<keyword evidence="3 22" id="KW-0696">RNA-directed RNA polymerase</keyword>
<dbReference type="InterPro" id="IPR014023">
    <property type="entry name" value="Mononeg_RNA_pol_cat"/>
</dbReference>